<name>A0ABR8MPL9_9ACTN</name>
<gene>
    <name evidence="2" type="ORF">IEZ25_17850</name>
</gene>
<organism evidence="2 3">
    <name type="scientific">Nocardioides hwasunensis</name>
    <dbReference type="NCBI Taxonomy" id="397258"/>
    <lineage>
        <taxon>Bacteria</taxon>
        <taxon>Bacillati</taxon>
        <taxon>Actinomycetota</taxon>
        <taxon>Actinomycetes</taxon>
        <taxon>Propionibacteriales</taxon>
        <taxon>Nocardioidaceae</taxon>
        <taxon>Nocardioides</taxon>
    </lineage>
</organism>
<protein>
    <recommendedName>
        <fullName evidence="4">Exo-alpha-sialidase</fullName>
    </recommendedName>
</protein>
<evidence type="ECO:0008006" key="4">
    <source>
        <dbReference type="Google" id="ProtNLM"/>
    </source>
</evidence>
<dbReference type="SUPFAM" id="SSF50939">
    <property type="entry name" value="Sialidases"/>
    <property type="match status" value="1"/>
</dbReference>
<sequence length="387" mass="40693">MRATALVLVGALLLAGCTDDADPPPDPARVQWVERALPPPDGAPGRSVVRDAVECGDGWWVVGAVFLDRPTETRDTRPAAWFSADRETWTSVPVDARTYWGRRAILNSVACSRDRIAVVGARSGGAHGNPRVTTFRVAGDGLVDVSTTFIQYGGVTATNVGPIAGGPTGWLITGNRTSGPGVWFTDDPRGFTRVEAEPGLTDDGDLTSLAQAGGWAGDEWVVVGAGARTGRHLDPDPLAWTSPDGLTWTPEQMPVADGAQDVHRVVALDAGTLLAVGLNDGRFAAWVRDDEGWHEPTTFGELAESWIGAPYVASLAQTPAGILATVSTGRHYELWQTDDGRDWTRVEAPLEPQTAGDHTLMAGAGGGLLVVGDAGDGGHVWVGEVSP</sequence>
<dbReference type="Proteomes" id="UP000649289">
    <property type="component" value="Unassembled WGS sequence"/>
</dbReference>
<dbReference type="RefSeq" id="WP_191200787.1">
    <property type="nucleotide sequence ID" value="NZ_BAAAPA010000001.1"/>
</dbReference>
<comment type="caution">
    <text evidence="2">The sequence shown here is derived from an EMBL/GenBank/DDBJ whole genome shotgun (WGS) entry which is preliminary data.</text>
</comment>
<evidence type="ECO:0000313" key="2">
    <source>
        <dbReference type="EMBL" id="MBD3916484.1"/>
    </source>
</evidence>
<dbReference type="InterPro" id="IPR036278">
    <property type="entry name" value="Sialidase_sf"/>
</dbReference>
<evidence type="ECO:0000313" key="3">
    <source>
        <dbReference type="Proteomes" id="UP000649289"/>
    </source>
</evidence>
<reference evidence="2 3" key="1">
    <citation type="submission" date="2020-09" db="EMBL/GenBank/DDBJ databases">
        <title>novel species in genus Nocardioides.</title>
        <authorList>
            <person name="Zhang G."/>
        </authorList>
    </citation>
    <scope>NUCLEOTIDE SEQUENCE [LARGE SCALE GENOMIC DNA]</scope>
    <source>
        <strain evidence="2 3">19197</strain>
    </source>
</reference>
<accession>A0ABR8MPL9</accession>
<feature type="signal peptide" evidence="1">
    <location>
        <begin position="1"/>
        <end position="21"/>
    </location>
</feature>
<proteinExistence type="predicted"/>
<keyword evidence="1" id="KW-0732">Signal</keyword>
<dbReference type="PROSITE" id="PS51257">
    <property type="entry name" value="PROKAR_LIPOPROTEIN"/>
    <property type="match status" value="1"/>
</dbReference>
<dbReference type="EMBL" id="JACXYY010000007">
    <property type="protein sequence ID" value="MBD3916484.1"/>
    <property type="molecule type" value="Genomic_DNA"/>
</dbReference>
<evidence type="ECO:0000256" key="1">
    <source>
        <dbReference type="SAM" id="SignalP"/>
    </source>
</evidence>
<feature type="chain" id="PRO_5046736503" description="Exo-alpha-sialidase" evidence="1">
    <location>
        <begin position="22"/>
        <end position="387"/>
    </location>
</feature>
<keyword evidence="3" id="KW-1185">Reference proteome</keyword>